<keyword evidence="4 5" id="KW-0472">Membrane</keyword>
<proteinExistence type="predicted"/>
<organism evidence="7 8">
    <name type="scientific">Streptomyces endophyticus</name>
    <dbReference type="NCBI Taxonomy" id="714166"/>
    <lineage>
        <taxon>Bacteria</taxon>
        <taxon>Bacillati</taxon>
        <taxon>Actinomycetota</taxon>
        <taxon>Actinomycetes</taxon>
        <taxon>Kitasatosporales</taxon>
        <taxon>Streptomycetaceae</taxon>
        <taxon>Streptomyces</taxon>
    </lineage>
</organism>
<evidence type="ECO:0000256" key="2">
    <source>
        <dbReference type="ARBA" id="ARBA00022692"/>
    </source>
</evidence>
<feature type="domain" description="Major facilitator superfamily (MFS) profile" evidence="6">
    <location>
        <begin position="1"/>
        <end position="181"/>
    </location>
</feature>
<evidence type="ECO:0000256" key="5">
    <source>
        <dbReference type="SAM" id="Phobius"/>
    </source>
</evidence>
<evidence type="ECO:0000313" key="8">
    <source>
        <dbReference type="Proteomes" id="UP001354931"/>
    </source>
</evidence>
<dbReference type="PANTHER" id="PTHR11662:SF399">
    <property type="entry name" value="FI19708P1-RELATED"/>
    <property type="match status" value="1"/>
</dbReference>
<dbReference type="PROSITE" id="PS50850">
    <property type="entry name" value="MFS"/>
    <property type="match status" value="1"/>
</dbReference>
<feature type="transmembrane region" description="Helical" evidence="5">
    <location>
        <begin position="155"/>
        <end position="176"/>
    </location>
</feature>
<feature type="transmembrane region" description="Helical" evidence="5">
    <location>
        <begin position="38"/>
        <end position="59"/>
    </location>
</feature>
<feature type="transmembrane region" description="Helical" evidence="5">
    <location>
        <begin position="7"/>
        <end position="26"/>
    </location>
</feature>
<evidence type="ECO:0000313" key="7">
    <source>
        <dbReference type="EMBL" id="MEB8335921.1"/>
    </source>
</evidence>
<dbReference type="InterPro" id="IPR020846">
    <property type="entry name" value="MFS_dom"/>
</dbReference>
<dbReference type="InterPro" id="IPR036259">
    <property type="entry name" value="MFS_trans_sf"/>
</dbReference>
<keyword evidence="3 5" id="KW-1133">Transmembrane helix</keyword>
<protein>
    <submittedName>
        <fullName evidence="7">MFS transporter</fullName>
    </submittedName>
</protein>
<sequence length="193" mass="20110">MWLYVGMLFGYGMLAWGLNSWVPSYLQTERGLSLESSGLLTALPALFGGLTMILSGWCADRLKGRPALLVAPSMTVAGVAVLAMTQAEGLVAFETLLCLAFAACTFCFTPIFAVPLRTLSTRLSGAASGMINFGGQSAGILVPMLMGYLADTYSFAVAFSVLALGAALTAGLALIAPQTSEALRSRLGPAVRD</sequence>
<dbReference type="Gene3D" id="1.20.1250.20">
    <property type="entry name" value="MFS general substrate transporter like domains"/>
    <property type="match status" value="1"/>
</dbReference>
<gene>
    <name evidence="7" type="ORF">OKJ99_00085</name>
</gene>
<evidence type="ECO:0000256" key="3">
    <source>
        <dbReference type="ARBA" id="ARBA00022989"/>
    </source>
</evidence>
<evidence type="ECO:0000256" key="1">
    <source>
        <dbReference type="ARBA" id="ARBA00004651"/>
    </source>
</evidence>
<dbReference type="Proteomes" id="UP001354931">
    <property type="component" value="Unassembled WGS sequence"/>
</dbReference>
<evidence type="ECO:0000256" key="4">
    <source>
        <dbReference type="ARBA" id="ARBA00023136"/>
    </source>
</evidence>
<dbReference type="SUPFAM" id="SSF103473">
    <property type="entry name" value="MFS general substrate transporter"/>
    <property type="match status" value="1"/>
</dbReference>
<evidence type="ECO:0000259" key="6">
    <source>
        <dbReference type="PROSITE" id="PS50850"/>
    </source>
</evidence>
<dbReference type="EMBL" id="JAOZYC010000001">
    <property type="protein sequence ID" value="MEB8335921.1"/>
    <property type="molecule type" value="Genomic_DNA"/>
</dbReference>
<accession>A0ABU6EW05</accession>
<dbReference type="InterPro" id="IPR011701">
    <property type="entry name" value="MFS"/>
</dbReference>
<dbReference type="Pfam" id="PF07690">
    <property type="entry name" value="MFS_1"/>
    <property type="match status" value="1"/>
</dbReference>
<feature type="transmembrane region" description="Helical" evidence="5">
    <location>
        <begin position="90"/>
        <end position="114"/>
    </location>
</feature>
<dbReference type="PANTHER" id="PTHR11662">
    <property type="entry name" value="SOLUTE CARRIER FAMILY 17"/>
    <property type="match status" value="1"/>
</dbReference>
<reference evidence="7 8" key="1">
    <citation type="submission" date="2022-10" db="EMBL/GenBank/DDBJ databases">
        <authorList>
            <person name="Xie J."/>
            <person name="Shen N."/>
        </authorList>
    </citation>
    <scope>NUCLEOTIDE SEQUENCE [LARGE SCALE GENOMIC DNA]</scope>
    <source>
        <strain evidence="7 8">YIM65594</strain>
    </source>
</reference>
<comment type="subcellular location">
    <subcellularLocation>
        <location evidence="1">Cell membrane</location>
        <topology evidence="1">Multi-pass membrane protein</topology>
    </subcellularLocation>
</comment>
<name>A0ABU6EW05_9ACTN</name>
<keyword evidence="8" id="KW-1185">Reference proteome</keyword>
<comment type="caution">
    <text evidence="7">The sequence shown here is derived from an EMBL/GenBank/DDBJ whole genome shotgun (WGS) entry which is preliminary data.</text>
</comment>
<keyword evidence="2 5" id="KW-0812">Transmembrane</keyword>
<dbReference type="InterPro" id="IPR050382">
    <property type="entry name" value="MFS_Na/Anion_cotransporter"/>
</dbReference>
<feature type="transmembrane region" description="Helical" evidence="5">
    <location>
        <begin position="126"/>
        <end position="149"/>
    </location>
</feature>
<feature type="transmembrane region" description="Helical" evidence="5">
    <location>
        <begin position="66"/>
        <end position="84"/>
    </location>
</feature>